<dbReference type="Pfam" id="PF19461">
    <property type="entry name" value="DUF5998"/>
    <property type="match status" value="1"/>
</dbReference>
<protein>
    <recommendedName>
        <fullName evidence="3">Phosphodiesterase</fullName>
    </recommendedName>
</protein>
<organism evidence="1 2">
    <name type="scientific">Luteococcus japonicus LSP_Lj1</name>
    <dbReference type="NCBI Taxonomy" id="1255658"/>
    <lineage>
        <taxon>Bacteria</taxon>
        <taxon>Bacillati</taxon>
        <taxon>Actinomycetota</taxon>
        <taxon>Actinomycetes</taxon>
        <taxon>Propionibacteriales</taxon>
        <taxon>Propionibacteriaceae</taxon>
        <taxon>Luteococcus</taxon>
    </lineage>
</organism>
<proteinExistence type="predicted"/>
<accession>A0A1R4JTW8</accession>
<evidence type="ECO:0008006" key="3">
    <source>
        <dbReference type="Google" id="ProtNLM"/>
    </source>
</evidence>
<sequence>MNPTAMLPSDLRQEIDACGYFPQFIEDSVALALGDEQVTSHLVHHEASFANDEISRHVTVIIVTGTRLLVVHTDDGPAVDALGRPSPAGRAITSCETIPLANLKQVSLSRAVSNPQDFGAPGSEVVETWLTLGWGTMRRMDLEPAACPDPTCEADHGYTGTVVGDDITIRMSAAADGADKVGRLVAFATGLQRLLGK</sequence>
<evidence type="ECO:0000313" key="1">
    <source>
        <dbReference type="EMBL" id="SJN35540.1"/>
    </source>
</evidence>
<dbReference type="InterPro" id="IPR046040">
    <property type="entry name" value="DUF5998"/>
</dbReference>
<dbReference type="Proteomes" id="UP000188342">
    <property type="component" value="Unassembled WGS sequence"/>
</dbReference>
<dbReference type="STRING" id="1255658.FM114_09595"/>
<name>A0A1R4JTW8_9ACTN</name>
<dbReference type="AlphaFoldDB" id="A0A1R4JTW8"/>
<gene>
    <name evidence="1" type="ORF">FM114_09595</name>
</gene>
<evidence type="ECO:0000313" key="2">
    <source>
        <dbReference type="Proteomes" id="UP000188342"/>
    </source>
</evidence>
<keyword evidence="2" id="KW-1185">Reference proteome</keyword>
<reference evidence="1 2" key="1">
    <citation type="submission" date="2017-02" db="EMBL/GenBank/DDBJ databases">
        <authorList>
            <person name="Peterson S.W."/>
        </authorList>
    </citation>
    <scope>NUCLEOTIDE SEQUENCE [LARGE SCALE GENOMIC DNA]</scope>
    <source>
        <strain evidence="1 2">LSP_Lj1</strain>
    </source>
</reference>
<dbReference type="EMBL" id="FUKQ01000035">
    <property type="protein sequence ID" value="SJN35540.1"/>
    <property type="molecule type" value="Genomic_DNA"/>
</dbReference>